<dbReference type="Pfam" id="PF12770">
    <property type="entry name" value="CHAT"/>
    <property type="match status" value="1"/>
</dbReference>
<protein>
    <submittedName>
        <fullName evidence="2">Uncharacterized protein conserved in bacteria</fullName>
    </submittedName>
</protein>
<name>E0XW41_9PROT</name>
<dbReference type="InterPro" id="IPR024983">
    <property type="entry name" value="CHAT_dom"/>
</dbReference>
<dbReference type="EMBL" id="GU474895">
    <property type="protein sequence ID" value="ADI18632.1"/>
    <property type="molecule type" value="Genomic_DNA"/>
</dbReference>
<evidence type="ECO:0000259" key="1">
    <source>
        <dbReference type="Pfam" id="PF12770"/>
    </source>
</evidence>
<sequence>MSPGAGSRTAIARFKAASTERDDGLLTASEVAQLKLDAEWVILSACNTAAPDGTPGAEGLSGLAKAFLYAGGRALLVSHWPVVSAAATEITTRLFEERARTAGIGRAEALRRSMLALMETADKPYYAHPLFWAPFVVVGEGARP</sequence>
<feature type="domain" description="CHAT" evidence="1">
    <location>
        <begin position="18"/>
        <end position="140"/>
    </location>
</feature>
<evidence type="ECO:0000313" key="2">
    <source>
        <dbReference type="EMBL" id="ADI18632.1"/>
    </source>
</evidence>
<proteinExistence type="predicted"/>
<organism evidence="2">
    <name type="scientific">uncultured Rhodospirillales bacterium HF4000_24M03</name>
    <dbReference type="NCBI Taxonomy" id="710788"/>
    <lineage>
        <taxon>Bacteria</taxon>
        <taxon>Pseudomonadati</taxon>
        <taxon>Pseudomonadota</taxon>
        <taxon>Alphaproteobacteria</taxon>
        <taxon>Rhodospirillales</taxon>
        <taxon>environmental samples</taxon>
    </lineage>
</organism>
<accession>E0XW41</accession>
<dbReference type="AlphaFoldDB" id="E0XW41"/>
<reference evidence="2" key="1">
    <citation type="journal article" date="2011" name="Environ. Microbiol.">
        <title>Time-series analyses of Monterey Bay coastal microbial picoplankton using a 'genome proxy' microarray.</title>
        <authorList>
            <person name="Rich V.I."/>
            <person name="Pham V.D."/>
            <person name="Eppley J."/>
            <person name="Shi Y."/>
            <person name="DeLong E.F."/>
        </authorList>
    </citation>
    <scope>NUCLEOTIDE SEQUENCE</scope>
</reference>